<dbReference type="EMBL" id="BMVP01000001">
    <property type="protein sequence ID" value="GHB36251.1"/>
    <property type="molecule type" value="Genomic_DNA"/>
</dbReference>
<accession>A0ABQ3EII7</accession>
<evidence type="ECO:0000313" key="3">
    <source>
        <dbReference type="Proteomes" id="UP000642673"/>
    </source>
</evidence>
<evidence type="ECO:0000313" key="2">
    <source>
        <dbReference type="EMBL" id="GHB36251.1"/>
    </source>
</evidence>
<feature type="region of interest" description="Disordered" evidence="1">
    <location>
        <begin position="21"/>
        <end position="45"/>
    </location>
</feature>
<comment type="caution">
    <text evidence="2">The sequence shown here is derived from an EMBL/GenBank/DDBJ whole genome shotgun (WGS) entry which is preliminary data.</text>
</comment>
<reference evidence="3" key="1">
    <citation type="journal article" date="2019" name="Int. J. Syst. Evol. Microbiol.">
        <title>The Global Catalogue of Microorganisms (GCM) 10K type strain sequencing project: providing services to taxonomists for standard genome sequencing and annotation.</title>
        <authorList>
            <consortium name="The Broad Institute Genomics Platform"/>
            <consortium name="The Broad Institute Genome Sequencing Center for Infectious Disease"/>
            <person name="Wu L."/>
            <person name="Ma J."/>
        </authorList>
    </citation>
    <scope>NUCLEOTIDE SEQUENCE [LARGE SCALE GENOMIC DNA]</scope>
    <source>
        <strain evidence="3">JCM 4738</strain>
    </source>
</reference>
<keyword evidence="3" id="KW-1185">Reference proteome</keyword>
<organism evidence="2 3">
    <name type="scientific">Streptomyces cirratus</name>
    <dbReference type="NCBI Taxonomy" id="68187"/>
    <lineage>
        <taxon>Bacteria</taxon>
        <taxon>Bacillati</taxon>
        <taxon>Actinomycetota</taxon>
        <taxon>Actinomycetes</taxon>
        <taxon>Kitasatosporales</taxon>
        <taxon>Streptomycetaceae</taxon>
        <taxon>Streptomyces</taxon>
    </lineage>
</organism>
<protein>
    <submittedName>
        <fullName evidence="2">Uncharacterized protein</fullName>
    </submittedName>
</protein>
<evidence type="ECO:0000256" key="1">
    <source>
        <dbReference type="SAM" id="MobiDB-lite"/>
    </source>
</evidence>
<gene>
    <name evidence="2" type="ORF">GCM10010347_01880</name>
</gene>
<dbReference type="Proteomes" id="UP000642673">
    <property type="component" value="Unassembled WGS sequence"/>
</dbReference>
<proteinExistence type="predicted"/>
<sequence>MDTVDTLPFVGGWAVRVTGDDASMTQRRRPGNKNAFSDNFRASLP</sequence>
<name>A0ABQ3EII7_9ACTN</name>